<feature type="region of interest" description="Disordered" evidence="1">
    <location>
        <begin position="98"/>
        <end position="121"/>
    </location>
</feature>
<dbReference type="EMBL" id="JAIWYP010000009">
    <property type="protein sequence ID" value="KAH3768696.1"/>
    <property type="molecule type" value="Genomic_DNA"/>
</dbReference>
<evidence type="ECO:0000313" key="4">
    <source>
        <dbReference type="Proteomes" id="UP000828390"/>
    </source>
</evidence>
<evidence type="ECO:0000313" key="3">
    <source>
        <dbReference type="EMBL" id="KAH3768696.1"/>
    </source>
</evidence>
<evidence type="ECO:0000256" key="2">
    <source>
        <dbReference type="SAM" id="Phobius"/>
    </source>
</evidence>
<protein>
    <submittedName>
        <fullName evidence="3">Uncharacterized protein</fullName>
    </submittedName>
</protein>
<accession>A0A9D4IB26</accession>
<reference evidence="3" key="2">
    <citation type="submission" date="2020-11" db="EMBL/GenBank/DDBJ databases">
        <authorList>
            <person name="McCartney M.A."/>
            <person name="Auch B."/>
            <person name="Kono T."/>
            <person name="Mallez S."/>
            <person name="Becker A."/>
            <person name="Gohl D.M."/>
            <person name="Silverstein K.A.T."/>
            <person name="Koren S."/>
            <person name="Bechman K.B."/>
            <person name="Herman A."/>
            <person name="Abrahante J.E."/>
            <person name="Garbe J."/>
        </authorList>
    </citation>
    <scope>NUCLEOTIDE SEQUENCE</scope>
    <source>
        <strain evidence="3">Duluth1</strain>
        <tissue evidence="3">Whole animal</tissue>
    </source>
</reference>
<name>A0A9D4IB26_DREPO</name>
<proteinExistence type="predicted"/>
<keyword evidence="2" id="KW-1133">Transmembrane helix</keyword>
<sequence length="181" mass="19638">MFVTHAPTNSTTPDPGVGNSSLGLIGLGVFIFICLVCFTIFCRAFAKCMKSCCEFCSDCTKAMKRCCSGVSRRLCTGCRNCFCDRSCLTNSVNVLIPSNQTRSSAPPDDFRSPSVTPTSPPPIDWNSVLPAYVDAAAPPPTYSFAMRDMSVYIAPPPESPTNMPPPDYEEATRYHQNPADP</sequence>
<comment type="caution">
    <text evidence="3">The sequence shown here is derived from an EMBL/GenBank/DDBJ whole genome shotgun (WGS) entry which is preliminary data.</text>
</comment>
<dbReference type="Proteomes" id="UP000828390">
    <property type="component" value="Unassembled WGS sequence"/>
</dbReference>
<keyword evidence="4" id="KW-1185">Reference proteome</keyword>
<organism evidence="3 4">
    <name type="scientific">Dreissena polymorpha</name>
    <name type="common">Zebra mussel</name>
    <name type="synonym">Mytilus polymorpha</name>
    <dbReference type="NCBI Taxonomy" id="45954"/>
    <lineage>
        <taxon>Eukaryota</taxon>
        <taxon>Metazoa</taxon>
        <taxon>Spiralia</taxon>
        <taxon>Lophotrochozoa</taxon>
        <taxon>Mollusca</taxon>
        <taxon>Bivalvia</taxon>
        <taxon>Autobranchia</taxon>
        <taxon>Heteroconchia</taxon>
        <taxon>Euheterodonta</taxon>
        <taxon>Imparidentia</taxon>
        <taxon>Neoheterodontei</taxon>
        <taxon>Myida</taxon>
        <taxon>Dreissenoidea</taxon>
        <taxon>Dreissenidae</taxon>
        <taxon>Dreissena</taxon>
    </lineage>
</organism>
<keyword evidence="2" id="KW-0812">Transmembrane</keyword>
<feature type="region of interest" description="Disordered" evidence="1">
    <location>
        <begin position="153"/>
        <end position="181"/>
    </location>
</feature>
<reference evidence="3" key="1">
    <citation type="journal article" date="2019" name="bioRxiv">
        <title>The Genome of the Zebra Mussel, Dreissena polymorpha: A Resource for Invasive Species Research.</title>
        <authorList>
            <person name="McCartney M.A."/>
            <person name="Auch B."/>
            <person name="Kono T."/>
            <person name="Mallez S."/>
            <person name="Zhang Y."/>
            <person name="Obille A."/>
            <person name="Becker A."/>
            <person name="Abrahante J.E."/>
            <person name="Garbe J."/>
            <person name="Badalamenti J.P."/>
            <person name="Herman A."/>
            <person name="Mangelson H."/>
            <person name="Liachko I."/>
            <person name="Sullivan S."/>
            <person name="Sone E.D."/>
            <person name="Koren S."/>
            <person name="Silverstein K.A.T."/>
            <person name="Beckman K.B."/>
            <person name="Gohl D.M."/>
        </authorList>
    </citation>
    <scope>NUCLEOTIDE SEQUENCE</scope>
    <source>
        <strain evidence="3">Duluth1</strain>
        <tissue evidence="3">Whole animal</tissue>
    </source>
</reference>
<gene>
    <name evidence="3" type="ORF">DPMN_169915</name>
</gene>
<keyword evidence="2" id="KW-0472">Membrane</keyword>
<evidence type="ECO:0000256" key="1">
    <source>
        <dbReference type="SAM" id="MobiDB-lite"/>
    </source>
</evidence>
<feature type="compositionally biased region" description="Pro residues" evidence="1">
    <location>
        <begin position="154"/>
        <end position="166"/>
    </location>
</feature>
<dbReference type="AlphaFoldDB" id="A0A9D4IB26"/>
<feature type="transmembrane region" description="Helical" evidence="2">
    <location>
        <begin position="20"/>
        <end position="41"/>
    </location>
</feature>